<name>A0A0M4FVB9_9BACI</name>
<evidence type="ECO:0008006" key="3">
    <source>
        <dbReference type="Google" id="ProtNLM"/>
    </source>
</evidence>
<dbReference type="InterPro" id="IPR015058">
    <property type="entry name" value="DUF1878"/>
</dbReference>
<dbReference type="RefSeq" id="WP_053602353.1">
    <property type="nucleotide sequence ID" value="NZ_CP012600.1"/>
</dbReference>
<dbReference type="OrthoDB" id="2353223at2"/>
<dbReference type="EMBL" id="CP012600">
    <property type="protein sequence ID" value="ALC80613.1"/>
    <property type="molecule type" value="Genomic_DNA"/>
</dbReference>
<accession>A0A0M4FVB9</accession>
<dbReference type="SUPFAM" id="SSF109915">
    <property type="entry name" value="Hypothetical protein YhaI"/>
    <property type="match status" value="1"/>
</dbReference>
<sequence length="110" mass="12903">MEERISRLEYYITLLMENADMSKHPFHALVIRTGLSEEEVLEIKRVCSELEQDLDIQKTQGYMSFEKLLALFAGQLNEKLNVHETIYALRDQGLFVSLMDEFISIIKKFD</sequence>
<evidence type="ECO:0000313" key="1">
    <source>
        <dbReference type="EMBL" id="ALC80613.1"/>
    </source>
</evidence>
<dbReference type="InterPro" id="IPR035945">
    <property type="entry name" value="YhaI-like_sf"/>
</dbReference>
<protein>
    <recommendedName>
        <fullName evidence="3">DUF1878 domain-containing protein</fullName>
    </recommendedName>
</protein>
<dbReference type="Gene3D" id="1.10.3750.10">
    <property type="entry name" value="YhaI-like"/>
    <property type="match status" value="1"/>
</dbReference>
<reference evidence="1 2" key="2">
    <citation type="journal article" date="2016" name="Int. J. Syst. Evol. Microbiol.">
        <title>Bacillus gobiensis sp. nov., isolated from a soil sample.</title>
        <authorList>
            <person name="Liu B."/>
            <person name="Liu G.H."/>
            <person name="Cetin S."/>
            <person name="Schumann P."/>
            <person name="Pan Z.Z."/>
            <person name="Chen Q.Q."/>
        </authorList>
    </citation>
    <scope>NUCLEOTIDE SEQUENCE [LARGE SCALE GENOMIC DNA]</scope>
    <source>
        <strain evidence="1 2">FJAT-4402</strain>
    </source>
</reference>
<reference evidence="2" key="1">
    <citation type="submission" date="2015-08" db="EMBL/GenBank/DDBJ databases">
        <title>Genome sequencing project for genomic taxonomy and phylogenomics of Bacillus-like bacteria.</title>
        <authorList>
            <person name="Liu B."/>
            <person name="Wang J."/>
            <person name="Zhu Y."/>
            <person name="Liu G."/>
            <person name="Chen Q."/>
            <person name="Chen Z."/>
            <person name="Lan J."/>
            <person name="Che J."/>
            <person name="Ge C."/>
            <person name="Shi H."/>
            <person name="Pan Z."/>
            <person name="Liu X."/>
        </authorList>
    </citation>
    <scope>NUCLEOTIDE SEQUENCE [LARGE SCALE GENOMIC DNA]</scope>
    <source>
        <strain evidence="2">FJAT-4402</strain>
    </source>
</reference>
<evidence type="ECO:0000313" key="2">
    <source>
        <dbReference type="Proteomes" id="UP000067625"/>
    </source>
</evidence>
<dbReference type="Proteomes" id="UP000067625">
    <property type="component" value="Chromosome"/>
</dbReference>
<keyword evidence="2" id="KW-1185">Reference proteome</keyword>
<proteinExistence type="predicted"/>
<dbReference type="PATRIC" id="fig|1441095.3.peg.590"/>
<dbReference type="AlphaFoldDB" id="A0A0M4FVB9"/>
<dbReference type="Pfam" id="PF08963">
    <property type="entry name" value="DUF1878"/>
    <property type="match status" value="1"/>
</dbReference>
<gene>
    <name evidence="1" type="ORF">AM592_02715</name>
</gene>
<organism evidence="1 2">
    <name type="scientific">Bacillus gobiensis</name>
    <dbReference type="NCBI Taxonomy" id="1441095"/>
    <lineage>
        <taxon>Bacteria</taxon>
        <taxon>Bacillati</taxon>
        <taxon>Bacillota</taxon>
        <taxon>Bacilli</taxon>
        <taxon>Bacillales</taxon>
        <taxon>Bacillaceae</taxon>
        <taxon>Bacillus</taxon>
    </lineage>
</organism>